<dbReference type="AlphaFoldDB" id="A0AAN3A578"/>
<evidence type="ECO:0000313" key="1">
    <source>
        <dbReference type="EMBL" id="EDO10063.1"/>
    </source>
</evidence>
<proteinExistence type="predicted"/>
<dbReference type="Proteomes" id="UP000005475">
    <property type="component" value="Unassembled WGS sequence"/>
</dbReference>
<organism evidence="1 2">
    <name type="scientific">Bacteroides ovatus (strain ATCC 8483 / DSM 1896 / JCM 5824 / BCRC 10623 / CCUG 4943 / NCTC 11153)</name>
    <dbReference type="NCBI Taxonomy" id="411476"/>
    <lineage>
        <taxon>Bacteria</taxon>
        <taxon>Pseudomonadati</taxon>
        <taxon>Bacteroidota</taxon>
        <taxon>Bacteroidia</taxon>
        <taxon>Bacteroidales</taxon>
        <taxon>Bacteroidaceae</taxon>
        <taxon>Bacteroides</taxon>
    </lineage>
</organism>
<gene>
    <name evidence="1" type="ORF">BACOVA_04444</name>
</gene>
<dbReference type="EMBL" id="AAXF02000053">
    <property type="protein sequence ID" value="EDO10063.1"/>
    <property type="molecule type" value="Genomic_DNA"/>
</dbReference>
<protein>
    <submittedName>
        <fullName evidence="1">Uncharacterized protein</fullName>
    </submittedName>
</protein>
<accession>A0AAN3A578</accession>
<sequence>MLQILYLQPICRRYLQRSNYLSTSALHAFGCRWQMFSCFFNFIEEDYASKLGSQP</sequence>
<name>A0AAN3A578_BACO1</name>
<reference evidence="1 2" key="1">
    <citation type="submission" date="2007-03" db="EMBL/GenBank/DDBJ databases">
        <authorList>
            <person name="Fulton L."/>
            <person name="Clifton S."/>
            <person name="Fulton B."/>
            <person name="Xu J."/>
            <person name="Minx P."/>
            <person name="Pepin K.H."/>
            <person name="Johnson M."/>
            <person name="Thiruvilangam P."/>
            <person name="Bhonagiri V."/>
            <person name="Nash W.E."/>
            <person name="Mardis E.R."/>
            <person name="Wilson R.K."/>
        </authorList>
    </citation>
    <scope>NUCLEOTIDE SEQUENCE [LARGE SCALE GENOMIC DNA]</scope>
    <source>
        <strain evidence="2">ATCC 8483 / DSM 1896 / JCM 5824 / BCRC 10623 / CCUG 4943 / NCTC 11153</strain>
    </source>
</reference>
<comment type="caution">
    <text evidence="1">The sequence shown here is derived from an EMBL/GenBank/DDBJ whole genome shotgun (WGS) entry which is preliminary data.</text>
</comment>
<evidence type="ECO:0000313" key="2">
    <source>
        <dbReference type="Proteomes" id="UP000005475"/>
    </source>
</evidence>
<reference evidence="2" key="2">
    <citation type="submission" date="2007-04" db="EMBL/GenBank/DDBJ databases">
        <title>Draft genome sequence of Bacteroides ovatus (ATCC 8483).</title>
        <authorList>
            <person name="Sudarsanam P."/>
            <person name="Ley R."/>
            <person name="Guruge J."/>
            <person name="Turnbaugh P.J."/>
            <person name="Mahowald M."/>
            <person name="Liep D."/>
            <person name="Gordon J."/>
        </authorList>
    </citation>
    <scope>NUCLEOTIDE SEQUENCE [LARGE SCALE GENOMIC DNA]</scope>
    <source>
        <strain evidence="2">ATCC 8483 / DSM 1896 / JCM 5824 / BCRC 10623 / CCUG 4943 / NCTC 11153</strain>
    </source>
</reference>